<dbReference type="Proteomes" id="UP000553209">
    <property type="component" value="Unassembled WGS sequence"/>
</dbReference>
<evidence type="ECO:0000259" key="5">
    <source>
        <dbReference type="Pfam" id="PF00296"/>
    </source>
</evidence>
<evidence type="ECO:0000256" key="2">
    <source>
        <dbReference type="ARBA" id="ARBA00022643"/>
    </source>
</evidence>
<dbReference type="PANTHER" id="PTHR42847">
    <property type="entry name" value="ALKANESULFONATE MONOOXYGENASE"/>
    <property type="match status" value="1"/>
</dbReference>
<feature type="domain" description="Luciferase-like" evidence="5">
    <location>
        <begin position="15"/>
        <end position="265"/>
    </location>
</feature>
<dbReference type="NCBIfam" id="TIGR03621">
    <property type="entry name" value="F420_MSMEG_2516"/>
    <property type="match status" value="1"/>
</dbReference>
<dbReference type="InterPro" id="IPR011251">
    <property type="entry name" value="Luciferase-like_dom"/>
</dbReference>
<gene>
    <name evidence="6" type="ORF">HGB44_19310</name>
</gene>
<dbReference type="InterPro" id="IPR036661">
    <property type="entry name" value="Luciferase-like_sf"/>
</dbReference>
<keyword evidence="1" id="KW-0285">Flavoprotein</keyword>
<dbReference type="Gene3D" id="3.20.20.30">
    <property type="entry name" value="Luciferase-like domain"/>
    <property type="match status" value="1"/>
</dbReference>
<dbReference type="GO" id="GO:0046306">
    <property type="term" value="P:alkanesulfonate catabolic process"/>
    <property type="evidence" value="ECO:0007669"/>
    <property type="project" value="TreeGrafter"/>
</dbReference>
<proteinExistence type="predicted"/>
<evidence type="ECO:0000256" key="4">
    <source>
        <dbReference type="ARBA" id="ARBA00023033"/>
    </source>
</evidence>
<dbReference type="GO" id="GO:0008726">
    <property type="term" value="F:alkanesulfonate monooxygenase activity"/>
    <property type="evidence" value="ECO:0007669"/>
    <property type="project" value="TreeGrafter"/>
</dbReference>
<evidence type="ECO:0000256" key="3">
    <source>
        <dbReference type="ARBA" id="ARBA00023002"/>
    </source>
</evidence>
<reference evidence="6 7" key="1">
    <citation type="submission" date="2020-04" db="EMBL/GenBank/DDBJ databases">
        <title>MicrobeNet Type strains.</title>
        <authorList>
            <person name="Nicholson A.C."/>
        </authorList>
    </citation>
    <scope>NUCLEOTIDE SEQUENCE [LARGE SCALE GENOMIC DNA]</scope>
    <source>
        <strain evidence="6 7">ATCC 23612</strain>
    </source>
</reference>
<sequence length="299" mass="32760">MRRFRFGTNMLADEPGDWADVCRAVEAQGFDVLLAPDHLGMASPFVRLAAAAAVTSRLRLGTYVLNNEFWNPALLAREAATLDQVSGGRFELGLGSGHMKSEFDDAGILWRPHAERTANLVAALDELDRRLAEGGQEPRPVQSPRPPLLIGGHGPATLTMAAERADIVGFSGLTQRRRRRLGEFSVADSAETLRRVELVRERAAGRGYESSVLVQMVAVTDDVEATTARILEQAGPGVFPEGEPVWENPYVLIGTPREIADRILERRERYGFSYVVTQAPYRDALAEAIPLVRAQEGTA</sequence>
<accession>A0A7X6ME17</accession>
<evidence type="ECO:0000313" key="7">
    <source>
        <dbReference type="Proteomes" id="UP000553209"/>
    </source>
</evidence>
<keyword evidence="7" id="KW-1185">Reference proteome</keyword>
<dbReference type="RefSeq" id="WP_061079529.1">
    <property type="nucleotide sequence ID" value="NZ_JAAXPG010000018.1"/>
</dbReference>
<keyword evidence="2" id="KW-0288">FMN</keyword>
<name>A0A7X6ME17_9ACTN</name>
<evidence type="ECO:0000313" key="6">
    <source>
        <dbReference type="EMBL" id="NKY99798.1"/>
    </source>
</evidence>
<protein>
    <submittedName>
        <fullName evidence="6">TIGR03621 family F420-dependent LLM class oxidoreductase</fullName>
    </submittedName>
</protein>
<comment type="caution">
    <text evidence="6">The sequence shown here is derived from an EMBL/GenBank/DDBJ whole genome shotgun (WGS) entry which is preliminary data.</text>
</comment>
<dbReference type="Pfam" id="PF00296">
    <property type="entry name" value="Bac_luciferase"/>
    <property type="match status" value="1"/>
</dbReference>
<dbReference type="InterPro" id="IPR019923">
    <property type="entry name" value="Lucif-like_OxRdtase_MSMEG_2516"/>
</dbReference>
<dbReference type="AlphaFoldDB" id="A0A7X6ME17"/>
<dbReference type="InterPro" id="IPR050172">
    <property type="entry name" value="SsuD_RutA_monooxygenase"/>
</dbReference>
<organism evidence="6 7">
    <name type="scientific">Nocardiopsis alborubida</name>
    <dbReference type="NCBI Taxonomy" id="146802"/>
    <lineage>
        <taxon>Bacteria</taxon>
        <taxon>Bacillati</taxon>
        <taxon>Actinomycetota</taxon>
        <taxon>Actinomycetes</taxon>
        <taxon>Streptosporangiales</taxon>
        <taxon>Nocardiopsidaceae</taxon>
        <taxon>Nocardiopsis</taxon>
    </lineage>
</organism>
<keyword evidence="3" id="KW-0560">Oxidoreductase</keyword>
<keyword evidence="4" id="KW-0503">Monooxygenase</keyword>
<dbReference type="PANTHER" id="PTHR42847:SF4">
    <property type="entry name" value="ALKANESULFONATE MONOOXYGENASE-RELATED"/>
    <property type="match status" value="1"/>
</dbReference>
<dbReference type="SUPFAM" id="SSF51679">
    <property type="entry name" value="Bacterial luciferase-like"/>
    <property type="match status" value="1"/>
</dbReference>
<evidence type="ECO:0000256" key="1">
    <source>
        <dbReference type="ARBA" id="ARBA00022630"/>
    </source>
</evidence>
<dbReference type="EMBL" id="JAAXPG010000018">
    <property type="protein sequence ID" value="NKY99798.1"/>
    <property type="molecule type" value="Genomic_DNA"/>
</dbReference>